<sequence>MVKRRRTSNVESLNNINVDLVVRLINGQFPEWSDLEIRPVKFSGNDNRTFHLGEHMSVRLPSAASYVPQVEKEQIWLPILNKELSLPISTPLAKGNPSEEYPWPWSINKWLEGETLSQKNLNDLHQFARDLGTFLIELQSIDASGGPLAGKHNFYRGGSIAVYDEESRDAIENNKDTFNEHLLKEIWELALDSKWDSEPVWVHGDIAPGNILVKDGRLCAVIDFGILGVGDPACDATMAWTFFDKNSRKIFKNVLNMKEETWNRARGWALWKALITYNGYKNSNKAIAEESYNVINIIVYDYKSEKIQE</sequence>
<dbReference type="Proteomes" id="UP001556040">
    <property type="component" value="Unassembled WGS sequence"/>
</dbReference>
<accession>A0ABV3Q6M4</accession>
<dbReference type="Gene3D" id="3.30.200.20">
    <property type="entry name" value="Phosphorylase Kinase, domain 1"/>
    <property type="match status" value="1"/>
</dbReference>
<comment type="caution">
    <text evidence="2">The sequence shown here is derived from an EMBL/GenBank/DDBJ whole genome shotgun (WGS) entry which is preliminary data.</text>
</comment>
<keyword evidence="2" id="KW-0808">Transferase</keyword>
<dbReference type="PANTHER" id="PTHR21310">
    <property type="entry name" value="AMINOGLYCOSIDE PHOSPHOTRANSFERASE-RELATED-RELATED"/>
    <property type="match status" value="1"/>
</dbReference>
<feature type="domain" description="Aminoglycoside phosphotransferase" evidence="1">
    <location>
        <begin position="39"/>
        <end position="268"/>
    </location>
</feature>
<gene>
    <name evidence="2" type="ORF">AB1471_13905</name>
</gene>
<dbReference type="PANTHER" id="PTHR21310:SF42">
    <property type="entry name" value="BIFUNCTIONAL AAC_APH"/>
    <property type="match status" value="1"/>
</dbReference>
<dbReference type="EMBL" id="JBFMIA010000017">
    <property type="protein sequence ID" value="MEW9502886.1"/>
    <property type="molecule type" value="Genomic_DNA"/>
</dbReference>
<dbReference type="Gene3D" id="3.90.1200.10">
    <property type="match status" value="1"/>
</dbReference>
<evidence type="ECO:0000259" key="1">
    <source>
        <dbReference type="Pfam" id="PF01636"/>
    </source>
</evidence>
<proteinExistence type="predicted"/>
<dbReference type="Pfam" id="PF01636">
    <property type="entry name" value="APH"/>
    <property type="match status" value="1"/>
</dbReference>
<dbReference type="InterPro" id="IPR051678">
    <property type="entry name" value="AGP_Transferase"/>
</dbReference>
<dbReference type="SUPFAM" id="SSF56112">
    <property type="entry name" value="Protein kinase-like (PK-like)"/>
    <property type="match status" value="1"/>
</dbReference>
<dbReference type="EC" id="2.7.-.-" evidence="2"/>
<dbReference type="InterPro" id="IPR011009">
    <property type="entry name" value="Kinase-like_dom_sf"/>
</dbReference>
<keyword evidence="3" id="KW-1185">Reference proteome</keyword>
<protein>
    <submittedName>
        <fullName evidence="2">Aminoglycoside phosphotransferase family protein</fullName>
        <ecNumber evidence="2">2.7.-.-</ecNumber>
    </submittedName>
</protein>
<name>A0ABV3Q6M4_9BACL</name>
<reference evidence="2 3" key="1">
    <citation type="journal article" date="1979" name="Int. J. Syst. Evol. Microbiol.">
        <title>Bacillus globisporus subsp. marinus subsp. nov.</title>
        <authorList>
            <person name="Liu H."/>
        </authorList>
    </citation>
    <scope>NUCLEOTIDE SEQUENCE [LARGE SCALE GENOMIC DNA]</scope>
    <source>
        <strain evidence="2 3">DSM 1297</strain>
    </source>
</reference>
<dbReference type="InterPro" id="IPR002575">
    <property type="entry name" value="Aminoglycoside_PTrfase"/>
</dbReference>
<dbReference type="CDD" id="cd05155">
    <property type="entry name" value="APH_ChoK_like_1"/>
    <property type="match status" value="1"/>
</dbReference>
<evidence type="ECO:0000313" key="2">
    <source>
        <dbReference type="EMBL" id="MEW9502886.1"/>
    </source>
</evidence>
<evidence type="ECO:0000313" key="3">
    <source>
        <dbReference type="Proteomes" id="UP001556040"/>
    </source>
</evidence>
<dbReference type="GO" id="GO:0016740">
    <property type="term" value="F:transferase activity"/>
    <property type="evidence" value="ECO:0007669"/>
    <property type="project" value="UniProtKB-KW"/>
</dbReference>
<dbReference type="RefSeq" id="WP_367780372.1">
    <property type="nucleotide sequence ID" value="NZ_JBFMIA010000017.1"/>
</dbReference>
<organism evidence="2 3">
    <name type="scientific">Jeotgalibacillus marinus</name>
    <dbReference type="NCBI Taxonomy" id="86667"/>
    <lineage>
        <taxon>Bacteria</taxon>
        <taxon>Bacillati</taxon>
        <taxon>Bacillota</taxon>
        <taxon>Bacilli</taxon>
        <taxon>Bacillales</taxon>
        <taxon>Caryophanaceae</taxon>
        <taxon>Jeotgalibacillus</taxon>
    </lineage>
</organism>